<protein>
    <submittedName>
        <fullName evidence="1">Uncharacterized protein</fullName>
    </submittedName>
</protein>
<dbReference type="EMBL" id="VEVO01000019">
    <property type="protein sequence ID" value="KAF0026776.1"/>
    <property type="molecule type" value="Genomic_DNA"/>
</dbReference>
<organism evidence="1 2">
    <name type="scientific">Scophthalmus maximus</name>
    <name type="common">Turbot</name>
    <name type="synonym">Psetta maxima</name>
    <dbReference type="NCBI Taxonomy" id="52904"/>
    <lineage>
        <taxon>Eukaryota</taxon>
        <taxon>Metazoa</taxon>
        <taxon>Chordata</taxon>
        <taxon>Craniata</taxon>
        <taxon>Vertebrata</taxon>
        <taxon>Euteleostomi</taxon>
        <taxon>Actinopterygii</taxon>
        <taxon>Neopterygii</taxon>
        <taxon>Teleostei</taxon>
        <taxon>Neoteleostei</taxon>
        <taxon>Acanthomorphata</taxon>
        <taxon>Carangaria</taxon>
        <taxon>Pleuronectiformes</taxon>
        <taxon>Pleuronectoidei</taxon>
        <taxon>Scophthalmidae</taxon>
        <taxon>Scophthalmus</taxon>
    </lineage>
</organism>
<comment type="caution">
    <text evidence="1">The sequence shown here is derived from an EMBL/GenBank/DDBJ whole genome shotgun (WGS) entry which is preliminary data.</text>
</comment>
<evidence type="ECO:0000313" key="1">
    <source>
        <dbReference type="EMBL" id="KAF0026776.1"/>
    </source>
</evidence>
<name>A0A6A4RVJ5_SCOMX</name>
<gene>
    <name evidence="1" type="ORF">F2P81_021513</name>
</gene>
<evidence type="ECO:0000313" key="2">
    <source>
        <dbReference type="Proteomes" id="UP000438429"/>
    </source>
</evidence>
<dbReference type="AlphaFoldDB" id="A0A6A4RVJ5"/>
<reference evidence="1 2" key="1">
    <citation type="submission" date="2019-06" db="EMBL/GenBank/DDBJ databases">
        <title>Draft genomes of female and male turbot (Scophthalmus maximus).</title>
        <authorList>
            <person name="Xu H."/>
            <person name="Xu X.-W."/>
            <person name="Shao C."/>
            <person name="Chen S."/>
        </authorList>
    </citation>
    <scope>NUCLEOTIDE SEQUENCE [LARGE SCALE GENOMIC DNA]</scope>
    <source>
        <strain evidence="1">Ysfricsl-2016a</strain>
        <tissue evidence="1">Blood</tissue>
    </source>
</reference>
<accession>A0A6A4RVJ5</accession>
<sequence length="92" mass="10321">MGQLGRHVGMAVRTISGKTASPSESALMVNNVVHSQVRAIRSDEDDDDDLSDVLLRDQDEEQVQNVFKRQRLTDVLLFFLFHPVPVSLLQST</sequence>
<proteinExistence type="predicted"/>
<dbReference type="Proteomes" id="UP000438429">
    <property type="component" value="Unassembled WGS sequence"/>
</dbReference>